<reference evidence="7 8" key="1">
    <citation type="submission" date="2017-03" db="EMBL/GenBank/DDBJ databases">
        <authorList>
            <person name="Afonso C.L."/>
            <person name="Miller P.J."/>
            <person name="Scott M.A."/>
            <person name="Spackman E."/>
            <person name="Goraichik I."/>
            <person name="Dimitrov K.M."/>
            <person name="Suarez D.L."/>
            <person name="Swayne D.E."/>
        </authorList>
    </citation>
    <scope>NUCLEOTIDE SEQUENCE [LARGE SCALE GENOMIC DNA]</scope>
    <source>
        <strain evidence="7 8">CIP 102111</strain>
    </source>
</reference>
<protein>
    <submittedName>
        <fullName evidence="7">Phage integrase family protein</fullName>
    </submittedName>
</protein>
<organism evidence="7 8">
    <name type="scientific">Brevibacterium casei CIP 102111</name>
    <dbReference type="NCBI Taxonomy" id="1255625"/>
    <lineage>
        <taxon>Bacteria</taxon>
        <taxon>Bacillati</taxon>
        <taxon>Actinomycetota</taxon>
        <taxon>Actinomycetes</taxon>
        <taxon>Micrococcales</taxon>
        <taxon>Brevibacteriaceae</taxon>
        <taxon>Brevibacterium</taxon>
    </lineage>
</organism>
<name>A0A2H1I3H9_9MICO</name>
<dbReference type="PROSITE" id="PS51900">
    <property type="entry name" value="CB"/>
    <property type="match status" value="1"/>
</dbReference>
<dbReference type="GO" id="GO:0003677">
    <property type="term" value="F:DNA binding"/>
    <property type="evidence" value="ECO:0007669"/>
    <property type="project" value="UniProtKB-UniRule"/>
</dbReference>
<proteinExistence type="inferred from homology"/>
<comment type="similarity">
    <text evidence="1">Belongs to the 'phage' integrase family.</text>
</comment>
<keyword evidence="3" id="KW-0233">DNA recombination</keyword>
<dbReference type="InterPro" id="IPR044068">
    <property type="entry name" value="CB"/>
</dbReference>
<evidence type="ECO:0000256" key="2">
    <source>
        <dbReference type="ARBA" id="ARBA00023125"/>
    </source>
</evidence>
<evidence type="ECO:0000259" key="5">
    <source>
        <dbReference type="PROSITE" id="PS51898"/>
    </source>
</evidence>
<dbReference type="GO" id="GO:0006310">
    <property type="term" value="P:DNA recombination"/>
    <property type="evidence" value="ECO:0007669"/>
    <property type="project" value="UniProtKB-KW"/>
</dbReference>
<evidence type="ECO:0000256" key="4">
    <source>
        <dbReference type="PROSITE-ProRule" id="PRU01248"/>
    </source>
</evidence>
<dbReference type="AlphaFoldDB" id="A0A2H1I3H9"/>
<evidence type="ECO:0000256" key="1">
    <source>
        <dbReference type="ARBA" id="ARBA00008857"/>
    </source>
</evidence>
<dbReference type="GO" id="GO:0015074">
    <property type="term" value="P:DNA integration"/>
    <property type="evidence" value="ECO:0007669"/>
    <property type="project" value="InterPro"/>
</dbReference>
<dbReference type="Pfam" id="PF00589">
    <property type="entry name" value="Phage_integrase"/>
    <property type="match status" value="1"/>
</dbReference>
<keyword evidence="2 4" id="KW-0238">DNA-binding</keyword>
<dbReference type="Proteomes" id="UP000234333">
    <property type="component" value="Unassembled WGS sequence"/>
</dbReference>
<gene>
    <name evidence="7" type="ORF">BC102111_00786</name>
</gene>
<accession>A0A2H1I3H9</accession>
<dbReference type="EMBL" id="FXZC01000002">
    <property type="protein sequence ID" value="SMX69748.1"/>
    <property type="molecule type" value="Genomic_DNA"/>
</dbReference>
<feature type="domain" description="Tyr recombinase" evidence="5">
    <location>
        <begin position="228"/>
        <end position="437"/>
    </location>
</feature>
<evidence type="ECO:0000313" key="7">
    <source>
        <dbReference type="EMBL" id="SMX69748.1"/>
    </source>
</evidence>
<dbReference type="Gene3D" id="1.10.443.10">
    <property type="entry name" value="Intergrase catalytic core"/>
    <property type="match status" value="1"/>
</dbReference>
<dbReference type="InterPro" id="IPR002104">
    <property type="entry name" value="Integrase_catalytic"/>
</dbReference>
<dbReference type="PANTHER" id="PTHR30349">
    <property type="entry name" value="PHAGE INTEGRASE-RELATED"/>
    <property type="match status" value="1"/>
</dbReference>
<dbReference type="InterPro" id="IPR050090">
    <property type="entry name" value="Tyrosine_recombinase_XerCD"/>
</dbReference>
<feature type="domain" description="Core-binding (CB)" evidence="6">
    <location>
        <begin position="115"/>
        <end position="203"/>
    </location>
</feature>
<dbReference type="InterPro" id="IPR011010">
    <property type="entry name" value="DNA_brk_join_enz"/>
</dbReference>
<evidence type="ECO:0000313" key="8">
    <source>
        <dbReference type="Proteomes" id="UP000234333"/>
    </source>
</evidence>
<dbReference type="PANTHER" id="PTHR30349:SF41">
    <property type="entry name" value="INTEGRASE_RECOMBINASE PROTEIN MJ0367-RELATED"/>
    <property type="match status" value="1"/>
</dbReference>
<dbReference type="Gene3D" id="1.10.150.130">
    <property type="match status" value="1"/>
</dbReference>
<dbReference type="InterPro" id="IPR013762">
    <property type="entry name" value="Integrase-like_cat_sf"/>
</dbReference>
<dbReference type="InterPro" id="IPR010998">
    <property type="entry name" value="Integrase_recombinase_N"/>
</dbReference>
<dbReference type="CDD" id="cd01189">
    <property type="entry name" value="INT_ICEBs1_C_like"/>
    <property type="match status" value="1"/>
</dbReference>
<dbReference type="PROSITE" id="PS51898">
    <property type="entry name" value="TYR_RECOMBINASE"/>
    <property type="match status" value="1"/>
</dbReference>
<evidence type="ECO:0000256" key="3">
    <source>
        <dbReference type="ARBA" id="ARBA00023172"/>
    </source>
</evidence>
<evidence type="ECO:0000259" key="6">
    <source>
        <dbReference type="PROSITE" id="PS51900"/>
    </source>
</evidence>
<sequence>MSTGNRRAVPADALKTCPSCGESRGNRRQGWGPIHKGDEVIGYTCPNCPMWDEPIRRIETARGVRFRVVVDATPRGAAKRKQATKTLDTLDEARQFVAEVRAEVSERGGLSARTLTVAQLVDRYVASRVDIRKTTADNYAYRAKPVVDALGDRPVRELTAGEIEKFIAETVAGERTRRDGRPFAPGTVRSAVNRLSQALDFAVRDGLVEKNVADLVRMPRARKTRGTELEHWPTEGHGAEAVCTDLDKFRAKSDLDRLAGAWRLTLCGLTRADVMGLRWSDIDFGAGTVTVRQGRVIADKGGGDVVDDTKSEQRRRSVPVDVIEAGTLDLLRQLKIRQVSEKLEAGAAYHDSGYVVVDEVGCPLRPELYSDWFRALCRRSGVPVIRLHSVRHTLAFLLHRLGVVPGDAAALLGHTVEVHLSTYLPDAGDSGITAAAQALGSRTHAA</sequence>
<dbReference type="SUPFAM" id="SSF56349">
    <property type="entry name" value="DNA breaking-rejoining enzymes"/>
    <property type="match status" value="1"/>
</dbReference>